<accession>A0A511MYR5</accession>
<protein>
    <recommendedName>
        <fullName evidence="1">Globin-sensor domain-containing protein</fullName>
    </recommendedName>
</protein>
<dbReference type="EMBL" id="BJXB01000003">
    <property type="protein sequence ID" value="GEM45428.1"/>
    <property type="molecule type" value="Genomic_DNA"/>
</dbReference>
<dbReference type="InterPro" id="IPR044398">
    <property type="entry name" value="Globin-sensor_dom"/>
</dbReference>
<dbReference type="Proteomes" id="UP000321306">
    <property type="component" value="Unassembled WGS sequence"/>
</dbReference>
<proteinExistence type="predicted"/>
<dbReference type="AlphaFoldDB" id="A0A511MYR5"/>
<keyword evidence="3" id="KW-1185">Reference proteome</keyword>
<dbReference type="InterPro" id="IPR012292">
    <property type="entry name" value="Globin/Proto"/>
</dbReference>
<dbReference type="Pfam" id="PF11563">
    <property type="entry name" value="Protoglobin"/>
    <property type="match status" value="1"/>
</dbReference>
<organism evidence="2 3">
    <name type="scientific">Deinococcus cellulosilyticus (strain DSM 18568 / NBRC 106333 / KACC 11606 / 5516J-15)</name>
    <dbReference type="NCBI Taxonomy" id="1223518"/>
    <lineage>
        <taxon>Bacteria</taxon>
        <taxon>Thermotogati</taxon>
        <taxon>Deinococcota</taxon>
        <taxon>Deinococci</taxon>
        <taxon>Deinococcales</taxon>
        <taxon>Deinococcaceae</taxon>
        <taxon>Deinococcus</taxon>
    </lineage>
</organism>
<comment type="caution">
    <text evidence="2">The sequence shown here is derived from an EMBL/GenBank/DDBJ whole genome shotgun (WGS) entry which is preliminary data.</text>
</comment>
<feature type="domain" description="Globin-sensor" evidence="1">
    <location>
        <begin position="26"/>
        <end position="166"/>
    </location>
</feature>
<dbReference type="InterPro" id="IPR009050">
    <property type="entry name" value="Globin-like_sf"/>
</dbReference>
<reference evidence="2 3" key="1">
    <citation type="submission" date="2019-07" db="EMBL/GenBank/DDBJ databases">
        <title>Whole genome shotgun sequence of Deinococcus cellulosilyticus NBRC 106333.</title>
        <authorList>
            <person name="Hosoyama A."/>
            <person name="Uohara A."/>
            <person name="Ohji S."/>
            <person name="Ichikawa N."/>
        </authorList>
    </citation>
    <scope>NUCLEOTIDE SEQUENCE [LARGE SCALE GENOMIC DNA]</scope>
    <source>
        <strain evidence="2 3">NBRC 106333</strain>
    </source>
</reference>
<name>A0A511MYR5_DEIC1</name>
<dbReference type="GO" id="GO:0019825">
    <property type="term" value="F:oxygen binding"/>
    <property type="evidence" value="ECO:0007669"/>
    <property type="project" value="InterPro"/>
</dbReference>
<evidence type="ECO:0000313" key="2">
    <source>
        <dbReference type="EMBL" id="GEM45428.1"/>
    </source>
</evidence>
<dbReference type="GO" id="GO:0020037">
    <property type="term" value="F:heme binding"/>
    <property type="evidence" value="ECO:0007669"/>
    <property type="project" value="InterPro"/>
</dbReference>
<sequence>MSIMTTGEELKNLRESILEQMPPETRFTEQDARTMQQYRMLFLSLADQLVTGFYDMLYQHHQTRQIFTEDERPQREITLKQWWQRVCYGPFDDHFWDWMTFVGLVHVVRGVNNPMMISAWGFVSEKVMEKARASLPPERVYELQGAMIRFGQTFSALISESYLKNYLEMIAGATGTDEKLVELLVKMGRQDFKGQIPGLKKDLDLAHH</sequence>
<dbReference type="SUPFAM" id="SSF46458">
    <property type="entry name" value="Globin-like"/>
    <property type="match status" value="1"/>
</dbReference>
<evidence type="ECO:0000313" key="3">
    <source>
        <dbReference type="Proteomes" id="UP000321306"/>
    </source>
</evidence>
<dbReference type="Gene3D" id="1.10.490.10">
    <property type="entry name" value="Globins"/>
    <property type="match status" value="1"/>
</dbReference>
<evidence type="ECO:0000259" key="1">
    <source>
        <dbReference type="Pfam" id="PF11563"/>
    </source>
</evidence>
<gene>
    <name evidence="2" type="ORF">DC3_10630</name>
</gene>